<keyword evidence="3" id="KW-0687">Ribonucleoprotein</keyword>
<dbReference type="GO" id="GO:0006412">
    <property type="term" value="P:translation"/>
    <property type="evidence" value="ECO:0007669"/>
    <property type="project" value="InterPro"/>
</dbReference>
<evidence type="ECO:0000313" key="5">
    <source>
        <dbReference type="Proteomes" id="UP000193411"/>
    </source>
</evidence>
<dbReference type="EMBL" id="MCFL01000011">
    <property type="protein sequence ID" value="ORZ37888.1"/>
    <property type="molecule type" value="Genomic_DNA"/>
</dbReference>
<keyword evidence="5" id="KW-1185">Reference proteome</keyword>
<gene>
    <name evidence="4" type="ORF">BCR44DRAFT_57571</name>
</gene>
<dbReference type="InterPro" id="IPR001780">
    <property type="entry name" value="Ribosomal_eL33"/>
</dbReference>
<keyword evidence="2 4" id="KW-0689">Ribosomal protein</keyword>
<reference evidence="4 5" key="1">
    <citation type="submission" date="2016-07" db="EMBL/GenBank/DDBJ databases">
        <title>Pervasive Adenine N6-methylation of Active Genes in Fungi.</title>
        <authorList>
            <consortium name="DOE Joint Genome Institute"/>
            <person name="Mondo S.J."/>
            <person name="Dannebaum R.O."/>
            <person name="Kuo R.C."/>
            <person name="Labutti K."/>
            <person name="Haridas S."/>
            <person name="Kuo A."/>
            <person name="Salamov A."/>
            <person name="Ahrendt S.R."/>
            <person name="Lipzen A."/>
            <person name="Sullivan W."/>
            <person name="Andreopoulos W.B."/>
            <person name="Clum A."/>
            <person name="Lindquist E."/>
            <person name="Daum C."/>
            <person name="Ramamoorthy G.K."/>
            <person name="Gryganskyi A."/>
            <person name="Culley D."/>
            <person name="Magnuson J.K."/>
            <person name="James T.Y."/>
            <person name="O'Malley M.A."/>
            <person name="Stajich J.E."/>
            <person name="Spatafora J.W."/>
            <person name="Visel A."/>
            <person name="Grigoriev I.V."/>
        </authorList>
    </citation>
    <scope>NUCLEOTIDE SEQUENCE [LARGE SCALE GENOMIC DNA]</scope>
    <source>
        <strain evidence="4 5">PL171</strain>
    </source>
</reference>
<dbReference type="PANTHER" id="PTHR10902">
    <property type="entry name" value="60S RIBOSOMAL PROTEIN L35A"/>
    <property type="match status" value="1"/>
</dbReference>
<dbReference type="Pfam" id="PF01247">
    <property type="entry name" value="Ribosomal_L35Ae"/>
    <property type="match status" value="1"/>
</dbReference>
<dbReference type="GO" id="GO:1990904">
    <property type="term" value="C:ribonucleoprotein complex"/>
    <property type="evidence" value="ECO:0007669"/>
    <property type="project" value="UniProtKB-KW"/>
</dbReference>
<evidence type="ECO:0000256" key="1">
    <source>
        <dbReference type="ARBA" id="ARBA00009269"/>
    </source>
</evidence>
<dbReference type="HAMAP" id="MF_00573">
    <property type="entry name" value="Ribosomal_eL33"/>
    <property type="match status" value="1"/>
</dbReference>
<dbReference type="GO" id="GO:0003735">
    <property type="term" value="F:structural constituent of ribosome"/>
    <property type="evidence" value="ECO:0007669"/>
    <property type="project" value="InterPro"/>
</dbReference>
<dbReference type="Gene3D" id="2.40.10.190">
    <property type="entry name" value="translation elongation factor selb, chain A, domain 4"/>
    <property type="match status" value="1"/>
</dbReference>
<dbReference type="Proteomes" id="UP000193411">
    <property type="component" value="Unassembled WGS sequence"/>
</dbReference>
<dbReference type="GO" id="GO:0005840">
    <property type="term" value="C:ribosome"/>
    <property type="evidence" value="ECO:0007669"/>
    <property type="project" value="UniProtKB-KW"/>
</dbReference>
<accession>A0A1Y2HTG1</accession>
<comment type="similarity">
    <text evidence="1">Belongs to the eukaryotic ribosomal protein eL33 family.</text>
</comment>
<sequence>MNQLPPLSKRNLFPPFLARFTLYSKARILGYKRSQRNQQTNQVLLRVEGVNTKEDTEFYLGKRVAYVYKAERAINGSKVRVMWGRISRPHGNSGVVKVLFKNTVPPKSFGARARVMLYPSRV</sequence>
<dbReference type="InterPro" id="IPR038661">
    <property type="entry name" value="Ribosomal_eL33_sf"/>
</dbReference>
<dbReference type="FunFam" id="2.40.10.190:FF:000001">
    <property type="entry name" value="60S ribosomal protein L35a"/>
    <property type="match status" value="1"/>
</dbReference>
<dbReference type="InterPro" id="IPR009000">
    <property type="entry name" value="Transl_B-barrel_sf"/>
</dbReference>
<protein>
    <submittedName>
        <fullName evidence="4">Ribosomal protein L35a</fullName>
    </submittedName>
</protein>
<dbReference type="AlphaFoldDB" id="A0A1Y2HTG1"/>
<evidence type="ECO:0000256" key="3">
    <source>
        <dbReference type="ARBA" id="ARBA00023274"/>
    </source>
</evidence>
<comment type="caution">
    <text evidence="4">The sequence shown here is derived from an EMBL/GenBank/DDBJ whole genome shotgun (WGS) entry which is preliminary data.</text>
</comment>
<dbReference type="SUPFAM" id="SSF50447">
    <property type="entry name" value="Translation proteins"/>
    <property type="match status" value="1"/>
</dbReference>
<evidence type="ECO:0000313" key="4">
    <source>
        <dbReference type="EMBL" id="ORZ37888.1"/>
    </source>
</evidence>
<dbReference type="STRING" id="765915.A0A1Y2HTG1"/>
<proteinExistence type="inferred from homology"/>
<dbReference type="OrthoDB" id="1166329at2759"/>
<evidence type="ECO:0000256" key="2">
    <source>
        <dbReference type="ARBA" id="ARBA00022980"/>
    </source>
</evidence>
<name>A0A1Y2HTG1_9FUNG</name>
<organism evidence="4 5">
    <name type="scientific">Catenaria anguillulae PL171</name>
    <dbReference type="NCBI Taxonomy" id="765915"/>
    <lineage>
        <taxon>Eukaryota</taxon>
        <taxon>Fungi</taxon>
        <taxon>Fungi incertae sedis</taxon>
        <taxon>Blastocladiomycota</taxon>
        <taxon>Blastocladiomycetes</taxon>
        <taxon>Blastocladiales</taxon>
        <taxon>Catenariaceae</taxon>
        <taxon>Catenaria</taxon>
    </lineage>
</organism>